<name>G3HBB3_CRIGR</name>
<gene>
    <name evidence="2" type="ORF">I79_007738</name>
</gene>
<reference evidence="3" key="1">
    <citation type="journal article" date="2011" name="Nat. Biotechnol.">
        <title>The genomic sequence of the Chinese hamster ovary (CHO)-K1 cell line.</title>
        <authorList>
            <person name="Xu X."/>
            <person name="Nagarajan H."/>
            <person name="Lewis N.E."/>
            <person name="Pan S."/>
            <person name="Cai Z."/>
            <person name="Liu X."/>
            <person name="Chen W."/>
            <person name="Xie M."/>
            <person name="Wang W."/>
            <person name="Hammond S."/>
            <person name="Andersen M.R."/>
            <person name="Neff N."/>
            <person name="Passarelli B."/>
            <person name="Koh W."/>
            <person name="Fan H.C."/>
            <person name="Wang J."/>
            <person name="Gui Y."/>
            <person name="Lee K.H."/>
            <person name="Betenbaugh M.J."/>
            <person name="Quake S.R."/>
            <person name="Famili I."/>
            <person name="Palsson B.O."/>
            <person name="Wang J."/>
        </authorList>
    </citation>
    <scope>NUCLEOTIDE SEQUENCE [LARGE SCALE GENOMIC DNA]</scope>
    <source>
        <strain evidence="3">CHO K1 cell line</strain>
    </source>
</reference>
<dbReference type="SUPFAM" id="SSF52935">
    <property type="entry name" value="PK C-terminal domain-like"/>
    <property type="match status" value="1"/>
</dbReference>
<dbReference type="STRING" id="10029.G3HBB3"/>
<evidence type="ECO:0000259" key="1">
    <source>
        <dbReference type="Pfam" id="PF02887"/>
    </source>
</evidence>
<dbReference type="InterPro" id="IPR036918">
    <property type="entry name" value="Pyrv_Knase_C_sf"/>
</dbReference>
<dbReference type="EMBL" id="JH000266">
    <property type="protein sequence ID" value="EGW04732.1"/>
    <property type="molecule type" value="Genomic_DNA"/>
</dbReference>
<dbReference type="InterPro" id="IPR040442">
    <property type="entry name" value="Pyrv_kinase-like_dom_sf"/>
</dbReference>
<feature type="domain" description="Pyruvate kinase C-terminal" evidence="1">
    <location>
        <begin position="82"/>
        <end position="119"/>
    </location>
</feature>
<dbReference type="InParanoid" id="G3HBB3"/>
<dbReference type="GO" id="GO:0016301">
    <property type="term" value="F:kinase activity"/>
    <property type="evidence" value="ECO:0007669"/>
    <property type="project" value="UniProtKB-KW"/>
</dbReference>
<evidence type="ECO:0000313" key="3">
    <source>
        <dbReference type="Proteomes" id="UP000001075"/>
    </source>
</evidence>
<dbReference type="InterPro" id="IPR015795">
    <property type="entry name" value="Pyrv_Knase_C"/>
</dbReference>
<dbReference type="AlphaFoldDB" id="G3HBB3"/>
<accession>G3HBB3</accession>
<dbReference type="Gene3D" id="3.40.1380.20">
    <property type="entry name" value="Pyruvate kinase, C-terminal domain"/>
    <property type="match status" value="2"/>
</dbReference>
<keyword evidence="2" id="KW-0808">Transferase</keyword>
<keyword evidence="2" id="KW-0418">Kinase</keyword>
<dbReference type="Gene3D" id="3.20.20.60">
    <property type="entry name" value="Phosphoenolpyruvate-binding domains"/>
    <property type="match status" value="1"/>
</dbReference>
<dbReference type="Proteomes" id="UP000001075">
    <property type="component" value="Unassembled WGS sequence"/>
</dbReference>
<dbReference type="Pfam" id="PF02887">
    <property type="entry name" value="PK_C"/>
    <property type="match status" value="1"/>
</dbReference>
<keyword evidence="2" id="KW-0670">Pyruvate</keyword>
<protein>
    <submittedName>
        <fullName evidence="2">Pyruvate kinase isozymes M1/M2</fullName>
    </submittedName>
</protein>
<sequence length="120" mass="13212">MELSGETAKRDYPLEAVCMQHLIACEAEAAIYHLQLFVELLHLAPITKDPTEAATIDLLRPICTVASSLCYVRMRWAEDVDIGAMNVGKARGFIKKGDVFIVLTGWRPGSGFTNTMCVVP</sequence>
<organism evidence="2 3">
    <name type="scientific">Cricetulus griseus</name>
    <name type="common">Chinese hamster</name>
    <name type="synonym">Cricetulus barabensis griseus</name>
    <dbReference type="NCBI Taxonomy" id="10029"/>
    <lineage>
        <taxon>Eukaryota</taxon>
        <taxon>Metazoa</taxon>
        <taxon>Chordata</taxon>
        <taxon>Craniata</taxon>
        <taxon>Vertebrata</taxon>
        <taxon>Euteleostomi</taxon>
        <taxon>Mammalia</taxon>
        <taxon>Eutheria</taxon>
        <taxon>Euarchontoglires</taxon>
        <taxon>Glires</taxon>
        <taxon>Rodentia</taxon>
        <taxon>Myomorpha</taxon>
        <taxon>Muroidea</taxon>
        <taxon>Cricetidae</taxon>
        <taxon>Cricetinae</taxon>
        <taxon>Cricetulus</taxon>
    </lineage>
</organism>
<proteinExistence type="predicted"/>
<evidence type="ECO:0000313" key="2">
    <source>
        <dbReference type="EMBL" id="EGW04732.1"/>
    </source>
</evidence>